<reference evidence="5 6" key="1">
    <citation type="journal article" date="2012" name="New Phytol.">
        <title>Insight into trade-off between wood decay and parasitism from the genome of a fungal forest pathogen.</title>
        <authorList>
            <person name="Olson A."/>
            <person name="Aerts A."/>
            <person name="Asiegbu F."/>
            <person name="Belbahri L."/>
            <person name="Bouzid O."/>
            <person name="Broberg A."/>
            <person name="Canback B."/>
            <person name="Coutinho P.M."/>
            <person name="Cullen D."/>
            <person name="Dalman K."/>
            <person name="Deflorio G."/>
            <person name="van Diepen L.T."/>
            <person name="Dunand C."/>
            <person name="Duplessis S."/>
            <person name="Durling M."/>
            <person name="Gonthier P."/>
            <person name="Grimwood J."/>
            <person name="Fossdal C.G."/>
            <person name="Hansson D."/>
            <person name="Henrissat B."/>
            <person name="Hietala A."/>
            <person name="Himmelstrand K."/>
            <person name="Hoffmeister D."/>
            <person name="Hogberg N."/>
            <person name="James T.Y."/>
            <person name="Karlsson M."/>
            <person name="Kohler A."/>
            <person name="Kues U."/>
            <person name="Lee Y.H."/>
            <person name="Lin Y.C."/>
            <person name="Lind M."/>
            <person name="Lindquist E."/>
            <person name="Lombard V."/>
            <person name="Lucas S."/>
            <person name="Lunden K."/>
            <person name="Morin E."/>
            <person name="Murat C."/>
            <person name="Park J."/>
            <person name="Raffaello T."/>
            <person name="Rouze P."/>
            <person name="Salamov A."/>
            <person name="Schmutz J."/>
            <person name="Solheim H."/>
            <person name="Stahlberg J."/>
            <person name="Velez H."/>
            <person name="de Vries R.P."/>
            <person name="Wiebenga A."/>
            <person name="Woodward S."/>
            <person name="Yakovlev I."/>
            <person name="Garbelotto M."/>
            <person name="Martin F."/>
            <person name="Grigoriev I.V."/>
            <person name="Stenlid J."/>
        </authorList>
    </citation>
    <scope>NUCLEOTIDE SEQUENCE [LARGE SCALE GENOMIC DNA]</scope>
    <source>
        <strain evidence="5 6">TC 32-1</strain>
    </source>
</reference>
<keyword evidence="3" id="KW-0551">Lipid droplet</keyword>
<dbReference type="PANTHER" id="PTHR13390:SF0">
    <property type="entry name" value="LIPID DROPLET-ASSOCIATED HYDROLASE"/>
    <property type="match status" value="1"/>
</dbReference>
<name>W4KM77_HETIT</name>
<dbReference type="GO" id="GO:0016298">
    <property type="term" value="F:lipase activity"/>
    <property type="evidence" value="ECO:0007669"/>
    <property type="project" value="InterPro"/>
</dbReference>
<evidence type="ECO:0000256" key="2">
    <source>
        <dbReference type="ARBA" id="ARBA00008300"/>
    </source>
</evidence>
<dbReference type="Proteomes" id="UP000030671">
    <property type="component" value="Unassembled WGS sequence"/>
</dbReference>
<protein>
    <submittedName>
        <fullName evidence="5">Esterase/lipase/thioesterase</fullName>
    </submittedName>
</protein>
<accession>W4KM77</accession>
<feature type="non-terminal residue" evidence="5">
    <location>
        <position position="1"/>
    </location>
</feature>
<evidence type="ECO:0000313" key="6">
    <source>
        <dbReference type="Proteomes" id="UP000030671"/>
    </source>
</evidence>
<dbReference type="AlphaFoldDB" id="W4KM77"/>
<dbReference type="Pfam" id="PF10230">
    <property type="entry name" value="LIDHydrolase"/>
    <property type="match status" value="1"/>
</dbReference>
<dbReference type="GO" id="GO:0005811">
    <property type="term" value="C:lipid droplet"/>
    <property type="evidence" value="ECO:0007669"/>
    <property type="project" value="UniProtKB-SubCell"/>
</dbReference>
<dbReference type="eggNOG" id="KOG3975">
    <property type="taxonomic scope" value="Eukaryota"/>
</dbReference>
<comment type="similarity">
    <text evidence="2">Belongs to the AB hydrolase superfamily. LDAH family.</text>
</comment>
<evidence type="ECO:0000256" key="3">
    <source>
        <dbReference type="ARBA" id="ARBA00022677"/>
    </source>
</evidence>
<dbReference type="RefSeq" id="XP_009540269.1">
    <property type="nucleotide sequence ID" value="XM_009541974.1"/>
</dbReference>
<dbReference type="SUPFAM" id="SSF53474">
    <property type="entry name" value="alpha/beta-Hydrolases"/>
    <property type="match status" value="1"/>
</dbReference>
<dbReference type="InterPro" id="IPR019363">
    <property type="entry name" value="LDAH"/>
</dbReference>
<dbReference type="Gene3D" id="3.40.50.1820">
    <property type="entry name" value="alpha/beta hydrolase"/>
    <property type="match status" value="1"/>
</dbReference>
<dbReference type="OrthoDB" id="448051at2759"/>
<evidence type="ECO:0000313" key="5">
    <source>
        <dbReference type="EMBL" id="ETW86912.1"/>
    </source>
</evidence>
<gene>
    <name evidence="5" type="ORF">HETIRDRAFT_29777</name>
</gene>
<sequence length="304" mass="33720">LLPPFLHSYDLKTQGEDGTYYHTLYHHASVSKAAHTIWWPPVDGEASTPSTVLLFIPGNPGLLGFYVPFLSAIWKGSAPGLAILAHSYIGHTPGIEPVTGRKRSASTVGLHVQIQTIIEVLDDIVVTFGTGTKVVLVGHSVGSWLTLQVLKARPNVVSGTFLLFPTITNIADTPNGRLLSWLFHPPLPRLVSYASFLVRHLPHRILLLLFSSWPREQIIVLQSLLQSPSTIWASLSMAHEEMGAIREMDIALLEEHHEHIWFYFAENDAWVGKHREIILETMHDMPAGVKVIHGGTDIPHAFCI</sequence>
<dbReference type="GO" id="GO:0019915">
    <property type="term" value="P:lipid storage"/>
    <property type="evidence" value="ECO:0007669"/>
    <property type="project" value="InterPro"/>
</dbReference>
<dbReference type="GeneID" id="20669301"/>
<feature type="non-terminal residue" evidence="5">
    <location>
        <position position="304"/>
    </location>
</feature>
<comment type="subcellular location">
    <subcellularLocation>
        <location evidence="1">Lipid droplet</location>
    </subcellularLocation>
</comment>
<proteinExistence type="inferred from homology"/>
<dbReference type="InterPro" id="IPR029058">
    <property type="entry name" value="AB_hydrolase_fold"/>
</dbReference>
<dbReference type="KEGG" id="hir:HETIRDRAFT_29777"/>
<dbReference type="PANTHER" id="PTHR13390">
    <property type="entry name" value="LIPASE"/>
    <property type="match status" value="1"/>
</dbReference>
<evidence type="ECO:0000256" key="1">
    <source>
        <dbReference type="ARBA" id="ARBA00004502"/>
    </source>
</evidence>
<evidence type="ECO:0000256" key="4">
    <source>
        <dbReference type="ARBA" id="ARBA00022801"/>
    </source>
</evidence>
<keyword evidence="6" id="KW-1185">Reference proteome</keyword>
<keyword evidence="4" id="KW-0378">Hydrolase</keyword>
<dbReference type="HOGENOM" id="CLU_018394_1_1_1"/>
<dbReference type="InParanoid" id="W4KM77"/>
<dbReference type="EMBL" id="KI925454">
    <property type="protein sequence ID" value="ETW86912.1"/>
    <property type="molecule type" value="Genomic_DNA"/>
</dbReference>
<organism evidence="5 6">
    <name type="scientific">Heterobasidion irregulare (strain TC 32-1)</name>
    <dbReference type="NCBI Taxonomy" id="747525"/>
    <lineage>
        <taxon>Eukaryota</taxon>
        <taxon>Fungi</taxon>
        <taxon>Dikarya</taxon>
        <taxon>Basidiomycota</taxon>
        <taxon>Agaricomycotina</taxon>
        <taxon>Agaricomycetes</taxon>
        <taxon>Russulales</taxon>
        <taxon>Bondarzewiaceae</taxon>
        <taxon>Heterobasidion</taxon>
        <taxon>Heterobasidion annosum species complex</taxon>
    </lineage>
</organism>